<reference evidence="9 10" key="1">
    <citation type="submission" date="2019-01" db="EMBL/GenBank/DDBJ databases">
        <title>Genome sequencing of strain FW100M-8.</title>
        <authorList>
            <person name="Heo J."/>
            <person name="Kim S.-J."/>
            <person name="Kim J.-S."/>
            <person name="Hong S.-B."/>
            <person name="Kwon S.-W."/>
        </authorList>
    </citation>
    <scope>NUCLEOTIDE SEQUENCE [LARGE SCALE GENOMIC DNA]</scope>
    <source>
        <strain evidence="9 10">FW100M-8</strain>
    </source>
</reference>
<feature type="binding site" evidence="6">
    <location>
        <position position="230"/>
    </location>
    <ligand>
        <name>FMN</name>
        <dbReference type="ChEBI" id="CHEBI:58210"/>
    </ligand>
</feature>
<dbReference type="SUPFAM" id="SSF51679">
    <property type="entry name" value="Bacterial luciferase-like"/>
    <property type="match status" value="1"/>
</dbReference>
<dbReference type="Proteomes" id="UP000291259">
    <property type="component" value="Chromosome"/>
</dbReference>
<dbReference type="InterPro" id="IPR011251">
    <property type="entry name" value="Luciferase-like_dom"/>
</dbReference>
<evidence type="ECO:0000256" key="6">
    <source>
        <dbReference type="PIRSR" id="PIRSR000337-1"/>
    </source>
</evidence>
<dbReference type="RefSeq" id="WP_129189410.1">
    <property type="nucleotide sequence ID" value="NZ_CP035491.1"/>
</dbReference>
<feature type="region of interest" description="Disordered" evidence="7">
    <location>
        <begin position="461"/>
        <end position="489"/>
    </location>
</feature>
<dbReference type="GO" id="GO:0016705">
    <property type="term" value="F:oxidoreductase activity, acting on paired donors, with incorporation or reduction of molecular oxygen"/>
    <property type="evidence" value="ECO:0007669"/>
    <property type="project" value="InterPro"/>
</dbReference>
<keyword evidence="4" id="KW-0503">Monooxygenase</keyword>
<gene>
    <name evidence="9" type="ORF">ET445_05070</name>
</gene>
<evidence type="ECO:0000313" key="10">
    <source>
        <dbReference type="Proteomes" id="UP000291259"/>
    </source>
</evidence>
<dbReference type="EMBL" id="CP035491">
    <property type="protein sequence ID" value="QAY72807.1"/>
    <property type="molecule type" value="Genomic_DNA"/>
</dbReference>
<keyword evidence="3" id="KW-0560">Oxidoreductase</keyword>
<feature type="binding site" evidence="6">
    <location>
        <position position="154"/>
    </location>
    <ligand>
        <name>FMN</name>
        <dbReference type="ChEBI" id="CHEBI:58210"/>
    </ligand>
</feature>
<comment type="similarity">
    <text evidence="5">Belongs to the NtaA/SnaA/DszA monooxygenase family.</text>
</comment>
<dbReference type="InterPro" id="IPR016215">
    <property type="entry name" value="NTA_MOA"/>
</dbReference>
<evidence type="ECO:0000256" key="3">
    <source>
        <dbReference type="ARBA" id="ARBA00023002"/>
    </source>
</evidence>
<feature type="domain" description="Luciferase-like" evidence="8">
    <location>
        <begin position="27"/>
        <end position="387"/>
    </location>
</feature>
<evidence type="ECO:0000256" key="5">
    <source>
        <dbReference type="ARBA" id="ARBA00033748"/>
    </source>
</evidence>
<accession>A0A4P6FG60</accession>
<evidence type="ECO:0000256" key="2">
    <source>
        <dbReference type="ARBA" id="ARBA00022643"/>
    </source>
</evidence>
<feature type="binding site" evidence="6">
    <location>
        <position position="229"/>
    </location>
    <ligand>
        <name>FMN</name>
        <dbReference type="ChEBI" id="CHEBI:58210"/>
    </ligand>
</feature>
<evidence type="ECO:0000313" key="9">
    <source>
        <dbReference type="EMBL" id="QAY72807.1"/>
    </source>
</evidence>
<keyword evidence="1 6" id="KW-0285">Flavoprotein</keyword>
<dbReference type="InterPro" id="IPR036661">
    <property type="entry name" value="Luciferase-like_sf"/>
</dbReference>
<dbReference type="NCBIfam" id="TIGR03860">
    <property type="entry name" value="FMN_nitrolo"/>
    <property type="match status" value="1"/>
</dbReference>
<dbReference type="KEGG" id="agf:ET445_05070"/>
<dbReference type="InterPro" id="IPR051260">
    <property type="entry name" value="Diverse_substr_monoxygenases"/>
</dbReference>
<feature type="binding site" evidence="6">
    <location>
        <position position="158"/>
    </location>
    <ligand>
        <name>FMN</name>
        <dbReference type="ChEBI" id="CHEBI:58210"/>
    </ligand>
</feature>
<evidence type="ECO:0000256" key="1">
    <source>
        <dbReference type="ARBA" id="ARBA00022630"/>
    </source>
</evidence>
<feature type="binding site" evidence="6">
    <location>
        <position position="104"/>
    </location>
    <ligand>
        <name>FMN</name>
        <dbReference type="ChEBI" id="CHEBI:58210"/>
    </ligand>
</feature>
<feature type="binding site" evidence="6">
    <location>
        <position position="58"/>
    </location>
    <ligand>
        <name>FMN</name>
        <dbReference type="ChEBI" id="CHEBI:58210"/>
    </ligand>
</feature>
<name>A0A4P6FG60_9MICO</name>
<organism evidence="9 10">
    <name type="scientific">Agromyces protaetiae</name>
    <dbReference type="NCBI Taxonomy" id="2509455"/>
    <lineage>
        <taxon>Bacteria</taxon>
        <taxon>Bacillati</taxon>
        <taxon>Actinomycetota</taxon>
        <taxon>Actinomycetes</taxon>
        <taxon>Micrococcales</taxon>
        <taxon>Microbacteriaceae</taxon>
        <taxon>Agromyces</taxon>
    </lineage>
</organism>
<evidence type="ECO:0000256" key="4">
    <source>
        <dbReference type="ARBA" id="ARBA00023033"/>
    </source>
</evidence>
<dbReference type="AlphaFoldDB" id="A0A4P6FG60"/>
<keyword evidence="10" id="KW-1185">Reference proteome</keyword>
<keyword evidence="2 6" id="KW-0288">FMN</keyword>
<dbReference type="PANTHER" id="PTHR30011:SF16">
    <property type="entry name" value="C2H2 FINGER DOMAIN TRANSCRIPTION FACTOR (EUROFUNG)-RELATED"/>
    <property type="match status" value="1"/>
</dbReference>
<protein>
    <submittedName>
        <fullName evidence="9">LLM class flavin-dependent oxidoreductase</fullName>
    </submittedName>
</protein>
<sequence>MTTPLHFNAFVMNTNSHIHHGQWRRPDAGQVDFENVELWIDLAKRLEAAKFDALFFADVTGVYGDADADFDVYINEGLQIPSNDPIPLVAALATHTERIGLALTSNVAQSHPYQFARQVSTLDHISKGRIAWNIVTGLQDNGARNFGFPRLTDHTDRYAWAEEYVDVTYKLWEGSWDEGALLKDRERGVYSDPSKIHKINHESERYSVQGPHLPSPTAQRTPVLYQAGSSVSGRAFAAKHAEATFIIAPNPALAKQLIDDTRRQAVEAGRLPEDIKFFQGLSFVIGDTEEEAWAKAAEYEKYVSIDGYLAHSALVDKTGRTYDPDTPLKDVDTNTAKGFGEWVSKAITDREPLVRDVAFLISRSTRLVGTPEQIADKLVEWQEAGVDGINVVNWVIPGSFVEFIEKVLPVLRERGLARTEYAPGRTLRDQIFGEPRLNDRHPAAKYRGAFAPGGWAAEGLSAPSVDSASVDGATDDVASVEGETVEVNG</sequence>
<dbReference type="PANTHER" id="PTHR30011">
    <property type="entry name" value="ALKANESULFONATE MONOOXYGENASE-RELATED"/>
    <property type="match status" value="1"/>
</dbReference>
<evidence type="ECO:0000256" key="7">
    <source>
        <dbReference type="SAM" id="MobiDB-lite"/>
    </source>
</evidence>
<evidence type="ECO:0000259" key="8">
    <source>
        <dbReference type="Pfam" id="PF00296"/>
    </source>
</evidence>
<proteinExistence type="inferred from homology"/>
<dbReference type="GO" id="GO:0004497">
    <property type="term" value="F:monooxygenase activity"/>
    <property type="evidence" value="ECO:0007669"/>
    <property type="project" value="UniProtKB-KW"/>
</dbReference>
<dbReference type="PIRSF" id="PIRSF000337">
    <property type="entry name" value="NTA_MOA"/>
    <property type="match status" value="1"/>
</dbReference>
<dbReference type="Pfam" id="PF00296">
    <property type="entry name" value="Bac_luciferase"/>
    <property type="match status" value="1"/>
</dbReference>
<dbReference type="OrthoDB" id="3265338at2"/>
<dbReference type="Gene3D" id="3.20.20.30">
    <property type="entry name" value="Luciferase-like domain"/>
    <property type="match status" value="1"/>
</dbReference>